<dbReference type="RefSeq" id="WP_208879380.1">
    <property type="nucleotide sequence ID" value="NZ_CP031320.1"/>
</dbReference>
<gene>
    <name evidence="2" type="ORF">DVA86_17095</name>
</gene>
<evidence type="ECO:0000259" key="1">
    <source>
        <dbReference type="Pfam" id="PF04149"/>
    </source>
</evidence>
<reference evidence="2 3" key="1">
    <citation type="submission" date="2018-07" db="EMBL/GenBank/DDBJ databases">
        <title>Draft genome of the type strain Streptomyces armeniacus ATCC 15676.</title>
        <authorList>
            <person name="Labana P."/>
            <person name="Gosse J.T."/>
            <person name="Boddy C.N."/>
        </authorList>
    </citation>
    <scope>NUCLEOTIDE SEQUENCE [LARGE SCALE GENOMIC DNA]</scope>
    <source>
        <strain evidence="2 3">ATCC 15676</strain>
    </source>
</reference>
<name>A0A345XR51_9ACTN</name>
<evidence type="ECO:0000313" key="2">
    <source>
        <dbReference type="EMBL" id="AXK34117.1"/>
    </source>
</evidence>
<dbReference type="InterPro" id="IPR007278">
    <property type="entry name" value="DUF397"/>
</dbReference>
<keyword evidence="3" id="KW-1185">Reference proteome</keyword>
<dbReference type="AlphaFoldDB" id="A0A345XR51"/>
<dbReference type="Pfam" id="PF04149">
    <property type="entry name" value="DUF397"/>
    <property type="match status" value="1"/>
</dbReference>
<dbReference type="EMBL" id="CP031320">
    <property type="protein sequence ID" value="AXK34117.1"/>
    <property type="molecule type" value="Genomic_DNA"/>
</dbReference>
<dbReference type="KEGG" id="sarm:DVA86_17095"/>
<organism evidence="2 3">
    <name type="scientific">Streptomyces armeniacus</name>
    <dbReference type="NCBI Taxonomy" id="83291"/>
    <lineage>
        <taxon>Bacteria</taxon>
        <taxon>Bacillati</taxon>
        <taxon>Actinomycetota</taxon>
        <taxon>Actinomycetes</taxon>
        <taxon>Kitasatosporales</taxon>
        <taxon>Streptomycetaceae</taxon>
        <taxon>Streptomyces</taxon>
    </lineage>
</organism>
<evidence type="ECO:0000313" key="3">
    <source>
        <dbReference type="Proteomes" id="UP000254425"/>
    </source>
</evidence>
<sequence length="72" mass="7533">MSSIPDLSRAVWVKSSYSNGDGGDCVEWAPAVARSGGVPVRDSKVPHGPALVFPSASWSSFVDDVKTGRLAD</sequence>
<protein>
    <submittedName>
        <fullName evidence="2">DUF397 domain-containing protein</fullName>
    </submittedName>
</protein>
<proteinExistence type="predicted"/>
<feature type="domain" description="DUF397" evidence="1">
    <location>
        <begin position="10"/>
        <end position="66"/>
    </location>
</feature>
<dbReference type="Proteomes" id="UP000254425">
    <property type="component" value="Chromosome"/>
</dbReference>
<accession>A0A345XR51</accession>